<protein>
    <recommendedName>
        <fullName evidence="12">Protease HtpX homolog</fullName>
        <ecNumber evidence="12">3.4.24.-</ecNumber>
    </recommendedName>
</protein>
<keyword evidence="11 12" id="KW-0472">Membrane</keyword>
<feature type="binding site" evidence="12">
    <location>
        <position position="147"/>
    </location>
    <ligand>
        <name>Zn(2+)</name>
        <dbReference type="ChEBI" id="CHEBI:29105"/>
        <note>catalytic</note>
    </ligand>
</feature>
<reference evidence="14 15" key="1">
    <citation type="journal article" date="2016" name="Nat. Commun.">
        <title>Thousands of microbial genomes shed light on interconnected biogeochemical processes in an aquifer system.</title>
        <authorList>
            <person name="Anantharaman K."/>
            <person name="Brown C.T."/>
            <person name="Hug L.A."/>
            <person name="Sharon I."/>
            <person name="Castelle C.J."/>
            <person name="Probst A.J."/>
            <person name="Thomas B.C."/>
            <person name="Singh A."/>
            <person name="Wilkins M.J."/>
            <person name="Karaoz U."/>
            <person name="Brodie E.L."/>
            <person name="Williams K.H."/>
            <person name="Hubbard S.S."/>
            <person name="Banfield J.F."/>
        </authorList>
    </citation>
    <scope>NUCLEOTIDE SEQUENCE [LARGE SCALE GENOMIC DNA]</scope>
</reference>
<comment type="subcellular location">
    <subcellularLocation>
        <location evidence="1 12">Cell membrane</location>
        <topology evidence="1 12">Multi-pass membrane protein</topology>
    </subcellularLocation>
</comment>
<comment type="cofactor">
    <cofactor evidence="12">
        <name>Zn(2+)</name>
        <dbReference type="ChEBI" id="CHEBI:29105"/>
    </cofactor>
    <text evidence="12">Binds 1 zinc ion per subunit.</text>
</comment>
<feature type="transmembrane region" description="Helical" evidence="12">
    <location>
        <begin position="42"/>
        <end position="60"/>
    </location>
</feature>
<evidence type="ECO:0000256" key="5">
    <source>
        <dbReference type="ARBA" id="ARBA00022692"/>
    </source>
</evidence>
<feature type="active site" evidence="12">
    <location>
        <position position="144"/>
    </location>
</feature>
<gene>
    <name evidence="12" type="primary">htpX</name>
    <name evidence="14" type="ORF">A3I86_02360</name>
</gene>
<feature type="domain" description="Peptidase M48" evidence="13">
    <location>
        <begin position="83"/>
        <end position="296"/>
    </location>
</feature>
<feature type="transmembrane region" description="Helical" evidence="12">
    <location>
        <begin position="194"/>
        <end position="216"/>
    </location>
</feature>
<evidence type="ECO:0000313" key="14">
    <source>
        <dbReference type="EMBL" id="OHB08846.1"/>
    </source>
</evidence>
<keyword evidence="5 12" id="KW-0812">Transmembrane</keyword>
<dbReference type="GO" id="GO:0006508">
    <property type="term" value="P:proteolysis"/>
    <property type="evidence" value="ECO:0007669"/>
    <property type="project" value="UniProtKB-KW"/>
</dbReference>
<evidence type="ECO:0000256" key="2">
    <source>
        <dbReference type="ARBA" id="ARBA00009779"/>
    </source>
</evidence>
<evidence type="ECO:0000256" key="10">
    <source>
        <dbReference type="ARBA" id="ARBA00023049"/>
    </source>
</evidence>
<evidence type="ECO:0000256" key="9">
    <source>
        <dbReference type="ARBA" id="ARBA00022989"/>
    </source>
</evidence>
<name>A0A1G2UHE7_9BACT</name>
<evidence type="ECO:0000256" key="4">
    <source>
        <dbReference type="ARBA" id="ARBA00022670"/>
    </source>
</evidence>
<feature type="transmembrane region" description="Helical" evidence="12">
    <location>
        <begin position="12"/>
        <end position="36"/>
    </location>
</feature>
<evidence type="ECO:0000256" key="8">
    <source>
        <dbReference type="ARBA" id="ARBA00022833"/>
    </source>
</evidence>
<dbReference type="EMBL" id="MHWM01000018">
    <property type="protein sequence ID" value="OHB08846.1"/>
    <property type="molecule type" value="Genomic_DNA"/>
</dbReference>
<keyword evidence="3 12" id="KW-1003">Cell membrane</keyword>
<evidence type="ECO:0000256" key="7">
    <source>
        <dbReference type="ARBA" id="ARBA00022801"/>
    </source>
</evidence>
<evidence type="ECO:0000256" key="1">
    <source>
        <dbReference type="ARBA" id="ARBA00004651"/>
    </source>
</evidence>
<dbReference type="Proteomes" id="UP000177096">
    <property type="component" value="Unassembled WGS sequence"/>
</dbReference>
<dbReference type="CDD" id="cd07340">
    <property type="entry name" value="M48B_Htpx_like"/>
    <property type="match status" value="1"/>
</dbReference>
<organism evidence="14 15">
    <name type="scientific">Candidatus Zambryskibacteria bacterium RIFCSPLOWO2_02_FULL_39_14</name>
    <dbReference type="NCBI Taxonomy" id="1802769"/>
    <lineage>
        <taxon>Bacteria</taxon>
        <taxon>Candidatus Zambryskiibacteriota</taxon>
    </lineage>
</organism>
<evidence type="ECO:0000256" key="3">
    <source>
        <dbReference type="ARBA" id="ARBA00022475"/>
    </source>
</evidence>
<comment type="caution">
    <text evidence="14">The sequence shown here is derived from an EMBL/GenBank/DDBJ whole genome shotgun (WGS) entry which is preliminary data.</text>
</comment>
<dbReference type="InterPro" id="IPR050083">
    <property type="entry name" value="HtpX_protease"/>
</dbReference>
<evidence type="ECO:0000256" key="11">
    <source>
        <dbReference type="ARBA" id="ARBA00023136"/>
    </source>
</evidence>
<dbReference type="AlphaFoldDB" id="A0A1G2UHE7"/>
<proteinExistence type="inferred from homology"/>
<evidence type="ECO:0000256" key="12">
    <source>
        <dbReference type="HAMAP-Rule" id="MF_00188"/>
    </source>
</evidence>
<dbReference type="PANTHER" id="PTHR43221">
    <property type="entry name" value="PROTEASE HTPX"/>
    <property type="match status" value="1"/>
</dbReference>
<evidence type="ECO:0000256" key="6">
    <source>
        <dbReference type="ARBA" id="ARBA00022723"/>
    </source>
</evidence>
<dbReference type="GO" id="GO:0005886">
    <property type="term" value="C:plasma membrane"/>
    <property type="evidence" value="ECO:0007669"/>
    <property type="project" value="UniProtKB-SubCell"/>
</dbReference>
<evidence type="ECO:0000259" key="13">
    <source>
        <dbReference type="Pfam" id="PF01435"/>
    </source>
</evidence>
<keyword evidence="7 12" id="KW-0378">Hydrolase</keyword>
<feature type="transmembrane region" description="Helical" evidence="12">
    <location>
        <begin position="153"/>
        <end position="174"/>
    </location>
</feature>
<sequence length="301" mass="33708">MSNIYTHQDANIWKTWILMIFFFALIIAIGWSFSYYYGNSDILYFAVFFAVFMNIFSYWFSDKIVLKLHKARAVTRQEYFDLWNVTENLSITAGLPIPKLYIVEDRAPNAFATGRDKKHAVVCVTTGLLEILDKSELEGVIAHELSHIGNKDMLLSTIVVVMVGFIALLSDFFLRSQMWGNTRNRNSSKGGAVLLFLGIIMAILTPVAATLIRLAISRKREFLADASGALLTRYPEGLVNALAKINSVSIPMSRANNATAHLFISNPFGAEKTSGLHKLFMTHPPVEERIEALTGMTIHHG</sequence>
<dbReference type="InterPro" id="IPR001915">
    <property type="entry name" value="Peptidase_M48"/>
</dbReference>
<feature type="binding site" evidence="12">
    <location>
        <position position="221"/>
    </location>
    <ligand>
        <name>Zn(2+)</name>
        <dbReference type="ChEBI" id="CHEBI:29105"/>
        <note>catalytic</note>
    </ligand>
</feature>
<accession>A0A1G2UHE7</accession>
<keyword evidence="10 12" id="KW-0482">Metalloprotease</keyword>
<dbReference type="Gene3D" id="3.30.2010.10">
    <property type="entry name" value="Metalloproteases ('zincins'), catalytic domain"/>
    <property type="match status" value="1"/>
</dbReference>
<dbReference type="Pfam" id="PF01435">
    <property type="entry name" value="Peptidase_M48"/>
    <property type="match status" value="1"/>
</dbReference>
<dbReference type="GO" id="GO:0008270">
    <property type="term" value="F:zinc ion binding"/>
    <property type="evidence" value="ECO:0007669"/>
    <property type="project" value="UniProtKB-UniRule"/>
</dbReference>
<evidence type="ECO:0000313" key="15">
    <source>
        <dbReference type="Proteomes" id="UP000177096"/>
    </source>
</evidence>
<dbReference type="GO" id="GO:0004222">
    <property type="term" value="F:metalloendopeptidase activity"/>
    <property type="evidence" value="ECO:0007669"/>
    <property type="project" value="UniProtKB-UniRule"/>
</dbReference>
<dbReference type="HAMAP" id="MF_00188">
    <property type="entry name" value="Pept_M48_protease_HtpX"/>
    <property type="match status" value="1"/>
</dbReference>
<keyword evidence="8 12" id="KW-0862">Zinc</keyword>
<keyword evidence="6 12" id="KW-0479">Metal-binding</keyword>
<dbReference type="InterPro" id="IPR022919">
    <property type="entry name" value="Pept_M48_protease_HtpX"/>
</dbReference>
<dbReference type="EC" id="3.4.24.-" evidence="12"/>
<keyword evidence="4 12" id="KW-0645">Protease</keyword>
<keyword evidence="9 12" id="KW-1133">Transmembrane helix</keyword>
<dbReference type="PANTHER" id="PTHR43221:SF1">
    <property type="entry name" value="PROTEASE HTPX"/>
    <property type="match status" value="1"/>
</dbReference>
<feature type="binding site" evidence="12">
    <location>
        <position position="143"/>
    </location>
    <ligand>
        <name>Zn(2+)</name>
        <dbReference type="ChEBI" id="CHEBI:29105"/>
        <note>catalytic</note>
    </ligand>
</feature>
<comment type="similarity">
    <text evidence="2 12">Belongs to the peptidase M48B family.</text>
</comment>